<dbReference type="AlphaFoldDB" id="A0A381WQ04"/>
<protein>
    <submittedName>
        <fullName evidence="1">Uncharacterized protein</fullName>
    </submittedName>
</protein>
<evidence type="ECO:0000313" key="1">
    <source>
        <dbReference type="EMBL" id="SVA54288.1"/>
    </source>
</evidence>
<dbReference type="EMBL" id="UINC01012430">
    <property type="protein sequence ID" value="SVA54288.1"/>
    <property type="molecule type" value="Genomic_DNA"/>
</dbReference>
<proteinExistence type="predicted"/>
<gene>
    <name evidence="1" type="ORF">METZ01_LOCUS107142</name>
</gene>
<accession>A0A381WQ04</accession>
<name>A0A381WQ04_9ZZZZ</name>
<organism evidence="1">
    <name type="scientific">marine metagenome</name>
    <dbReference type="NCBI Taxonomy" id="408172"/>
    <lineage>
        <taxon>unclassified sequences</taxon>
        <taxon>metagenomes</taxon>
        <taxon>ecological metagenomes</taxon>
    </lineage>
</organism>
<sequence length="163" mass="18140">MNSNSENSNFIGISIPVRTLQVSYASNLLRVIQAAIRELAQSSNQTNQLMSEKPSPVLSSIITFSDEQSIIRLFFTRSDSQDDLSELTEEIGKMFLNSFREFLSGNSQSSLFGFNVPENRSQHDSSLHKRYSQVSGLLKRYPGTSLSHSGVSIAFTKDGFGVY</sequence>
<reference evidence="1" key="1">
    <citation type="submission" date="2018-05" db="EMBL/GenBank/DDBJ databases">
        <authorList>
            <person name="Lanie J.A."/>
            <person name="Ng W.-L."/>
            <person name="Kazmierczak K.M."/>
            <person name="Andrzejewski T.M."/>
            <person name="Davidsen T.M."/>
            <person name="Wayne K.J."/>
            <person name="Tettelin H."/>
            <person name="Glass J.I."/>
            <person name="Rusch D."/>
            <person name="Podicherti R."/>
            <person name="Tsui H.-C.T."/>
            <person name="Winkler M.E."/>
        </authorList>
    </citation>
    <scope>NUCLEOTIDE SEQUENCE</scope>
</reference>